<organism evidence="2 3">
    <name type="scientific">Cudoniella acicularis</name>
    <dbReference type="NCBI Taxonomy" id="354080"/>
    <lineage>
        <taxon>Eukaryota</taxon>
        <taxon>Fungi</taxon>
        <taxon>Dikarya</taxon>
        <taxon>Ascomycota</taxon>
        <taxon>Pezizomycotina</taxon>
        <taxon>Leotiomycetes</taxon>
        <taxon>Helotiales</taxon>
        <taxon>Tricladiaceae</taxon>
        <taxon>Cudoniella</taxon>
    </lineage>
</organism>
<evidence type="ECO:0000256" key="1">
    <source>
        <dbReference type="SAM" id="SignalP"/>
    </source>
</evidence>
<dbReference type="EMBL" id="JAAMPI010001726">
    <property type="protein sequence ID" value="KAF4624232.1"/>
    <property type="molecule type" value="Genomic_DNA"/>
</dbReference>
<evidence type="ECO:0000313" key="2">
    <source>
        <dbReference type="EMBL" id="KAF4624232.1"/>
    </source>
</evidence>
<dbReference type="OrthoDB" id="3554208at2759"/>
<feature type="signal peptide" evidence="1">
    <location>
        <begin position="1"/>
        <end position="19"/>
    </location>
</feature>
<accession>A0A8H4R9P0</accession>
<sequence length="167" mass="16692">MRFTSLFTAAGLLASVAIAEPIAPRQTAAFGAIQNSTSLTPQESTALSQLASFISALPTQPGWSSLSALVATNTAIANAVSSWESSVNALTGNNPITAISLLPTEVQPFFSSVYNAENSIITADGLSGFIPQPTSTSTSKAGAASTPFPLGAAGAAAAGFVGLVMAL</sequence>
<evidence type="ECO:0000313" key="3">
    <source>
        <dbReference type="Proteomes" id="UP000566819"/>
    </source>
</evidence>
<reference evidence="2 3" key="1">
    <citation type="submission" date="2020-03" db="EMBL/GenBank/DDBJ databases">
        <title>Draft Genome Sequence of Cudoniella acicularis.</title>
        <authorList>
            <person name="Buettner E."/>
            <person name="Kellner H."/>
        </authorList>
    </citation>
    <scope>NUCLEOTIDE SEQUENCE [LARGE SCALE GENOMIC DNA]</scope>
    <source>
        <strain evidence="2 3">DSM 108380</strain>
    </source>
</reference>
<gene>
    <name evidence="2" type="ORF">G7Y89_g13940</name>
</gene>
<comment type="caution">
    <text evidence="2">The sequence shown here is derived from an EMBL/GenBank/DDBJ whole genome shotgun (WGS) entry which is preliminary data.</text>
</comment>
<protein>
    <submittedName>
        <fullName evidence="2">Uncharacterized protein</fullName>
    </submittedName>
</protein>
<keyword evidence="3" id="KW-1185">Reference proteome</keyword>
<proteinExistence type="predicted"/>
<feature type="chain" id="PRO_5034986332" evidence="1">
    <location>
        <begin position="20"/>
        <end position="167"/>
    </location>
</feature>
<dbReference type="Proteomes" id="UP000566819">
    <property type="component" value="Unassembled WGS sequence"/>
</dbReference>
<keyword evidence="1" id="KW-0732">Signal</keyword>
<name>A0A8H4R9P0_9HELO</name>
<dbReference type="AlphaFoldDB" id="A0A8H4R9P0"/>